<dbReference type="AlphaFoldDB" id="A0A9W9Y7C3"/>
<dbReference type="Proteomes" id="UP001163046">
    <property type="component" value="Unassembled WGS sequence"/>
</dbReference>
<accession>A0A9W9Y7C3</accession>
<proteinExistence type="predicted"/>
<protein>
    <submittedName>
        <fullName evidence="1">Uncharacterized protein</fullName>
    </submittedName>
</protein>
<reference evidence="1" key="1">
    <citation type="submission" date="2023-01" db="EMBL/GenBank/DDBJ databases">
        <title>Genome assembly of the deep-sea coral Lophelia pertusa.</title>
        <authorList>
            <person name="Herrera S."/>
            <person name="Cordes E."/>
        </authorList>
    </citation>
    <scope>NUCLEOTIDE SEQUENCE</scope>
    <source>
        <strain evidence="1">USNM1676648</strain>
        <tissue evidence="1">Polyp</tissue>
    </source>
</reference>
<keyword evidence="2" id="KW-1185">Reference proteome</keyword>
<evidence type="ECO:0000313" key="2">
    <source>
        <dbReference type="Proteomes" id="UP001163046"/>
    </source>
</evidence>
<comment type="caution">
    <text evidence="1">The sequence shown here is derived from an EMBL/GenBank/DDBJ whole genome shotgun (WGS) entry which is preliminary data.</text>
</comment>
<dbReference type="InterPro" id="IPR025051">
    <property type="entry name" value="DUF3990"/>
</dbReference>
<name>A0A9W9Y7C3_9CNID</name>
<dbReference type="OrthoDB" id="5947100at2759"/>
<dbReference type="EMBL" id="MU827846">
    <property type="protein sequence ID" value="KAJ7318863.1"/>
    <property type="molecule type" value="Genomic_DNA"/>
</dbReference>
<sequence>MLRELKDEHTLLFHGTDHESAVDILSGRGIHLCSGRQKRDFSSGKGFYLTKNVNDALNWAKSTTAKPAILVFRVNDRAFRSKTRKLTLNQQDTESWREIVTSFRSGKRTTKTRQILKEYDLIEGPLATVRCETSNGELVFEPKPSSYQMCLISEDFADEFEQTLHSILFY</sequence>
<organism evidence="1 2">
    <name type="scientific">Desmophyllum pertusum</name>
    <dbReference type="NCBI Taxonomy" id="174260"/>
    <lineage>
        <taxon>Eukaryota</taxon>
        <taxon>Metazoa</taxon>
        <taxon>Cnidaria</taxon>
        <taxon>Anthozoa</taxon>
        <taxon>Hexacorallia</taxon>
        <taxon>Scleractinia</taxon>
        <taxon>Caryophylliina</taxon>
        <taxon>Caryophylliidae</taxon>
        <taxon>Desmophyllum</taxon>
    </lineage>
</organism>
<dbReference type="Pfam" id="PF13151">
    <property type="entry name" value="DUF3990"/>
    <property type="match status" value="1"/>
</dbReference>
<dbReference type="Gene3D" id="3.90.175.10">
    <property type="entry name" value="Diphtheria Toxin, domain 1"/>
    <property type="match status" value="1"/>
</dbReference>
<dbReference type="SUPFAM" id="SSF56399">
    <property type="entry name" value="ADP-ribosylation"/>
    <property type="match status" value="1"/>
</dbReference>
<gene>
    <name evidence="1" type="ORF">OS493_037274</name>
</gene>
<evidence type="ECO:0000313" key="1">
    <source>
        <dbReference type="EMBL" id="KAJ7318863.1"/>
    </source>
</evidence>